<accession>A0A8J2SXY2</accession>
<organism evidence="3 4">
    <name type="scientific">Pelagomonas calceolata</name>
    <dbReference type="NCBI Taxonomy" id="35677"/>
    <lineage>
        <taxon>Eukaryota</taxon>
        <taxon>Sar</taxon>
        <taxon>Stramenopiles</taxon>
        <taxon>Ochrophyta</taxon>
        <taxon>Pelagophyceae</taxon>
        <taxon>Pelagomonadales</taxon>
        <taxon>Pelagomonadaceae</taxon>
        <taxon>Pelagomonas</taxon>
    </lineage>
</organism>
<dbReference type="Pfam" id="PF09851">
    <property type="entry name" value="SHOCT"/>
    <property type="match status" value="1"/>
</dbReference>
<feature type="compositionally biased region" description="Low complexity" evidence="1">
    <location>
        <begin position="51"/>
        <end position="66"/>
    </location>
</feature>
<reference evidence="3" key="1">
    <citation type="submission" date="2021-11" db="EMBL/GenBank/DDBJ databases">
        <authorList>
            <consortium name="Genoscope - CEA"/>
            <person name="William W."/>
        </authorList>
    </citation>
    <scope>NUCLEOTIDE SEQUENCE</scope>
</reference>
<feature type="compositionally biased region" description="Pro residues" evidence="1">
    <location>
        <begin position="86"/>
        <end position="120"/>
    </location>
</feature>
<sequence length="253" mass="27251">MAEENLVTKEVEESLRRLKSLLDDGIITESDFEEKKKQLLRLPPAKREAPPADAAATPPKKMAKPPSATPPPAQPASIDLTNDTEAPPPAAAAPPVAPPAVAPPAVAPPAAAPPAAPPAPAIVQPPRGISTNRAAMARYNRHERDLLQARDDWEAFLSADNVDSGDDDASPKQLTGYFPAWENAKYLELLNKYGEPKNANPEALRAFSQEFCYRKKASITSHPSYFNKGAYDAWRAANGGKWVGFTWTAPNGL</sequence>
<dbReference type="AlphaFoldDB" id="A0A8J2SXY2"/>
<keyword evidence="4" id="KW-1185">Reference proteome</keyword>
<name>A0A8J2SXY2_9STRA</name>
<evidence type="ECO:0000259" key="2">
    <source>
        <dbReference type="Pfam" id="PF09851"/>
    </source>
</evidence>
<dbReference type="InterPro" id="IPR018649">
    <property type="entry name" value="SHOCT"/>
</dbReference>
<feature type="domain" description="SHOCT" evidence="2">
    <location>
        <begin position="14"/>
        <end position="40"/>
    </location>
</feature>
<evidence type="ECO:0000313" key="4">
    <source>
        <dbReference type="Proteomes" id="UP000789595"/>
    </source>
</evidence>
<evidence type="ECO:0000313" key="3">
    <source>
        <dbReference type="EMBL" id="CAH0378057.1"/>
    </source>
</evidence>
<protein>
    <recommendedName>
        <fullName evidence="2">SHOCT domain-containing protein</fullName>
    </recommendedName>
</protein>
<evidence type="ECO:0000256" key="1">
    <source>
        <dbReference type="SAM" id="MobiDB-lite"/>
    </source>
</evidence>
<comment type="caution">
    <text evidence="3">The sequence shown here is derived from an EMBL/GenBank/DDBJ whole genome shotgun (WGS) entry which is preliminary data.</text>
</comment>
<dbReference type="EMBL" id="CAKKNE010000005">
    <property type="protein sequence ID" value="CAH0378057.1"/>
    <property type="molecule type" value="Genomic_DNA"/>
</dbReference>
<dbReference type="Proteomes" id="UP000789595">
    <property type="component" value="Unassembled WGS sequence"/>
</dbReference>
<proteinExistence type="predicted"/>
<gene>
    <name evidence="3" type="ORF">PECAL_5P25760</name>
</gene>
<feature type="region of interest" description="Disordered" evidence="1">
    <location>
        <begin position="28"/>
        <end position="128"/>
    </location>
</feature>